<gene>
    <name evidence="3" type="ORF">TCIL3000_0_04810</name>
</gene>
<accession>F9W978</accession>
<comment type="caution">
    <text evidence="3">The sequence shown here is derived from an EMBL/GenBank/DDBJ whole genome shotgun (WGS) entry which is preliminary data.</text>
</comment>
<name>F9W978_TRYCI</name>
<dbReference type="GO" id="GO:0005634">
    <property type="term" value="C:nucleus"/>
    <property type="evidence" value="ECO:0007669"/>
    <property type="project" value="TreeGrafter"/>
</dbReference>
<evidence type="ECO:0000259" key="2">
    <source>
        <dbReference type="PROSITE" id="PS51399"/>
    </source>
</evidence>
<feature type="region of interest" description="Disordered" evidence="1">
    <location>
        <begin position="1"/>
        <end position="32"/>
    </location>
</feature>
<dbReference type="Proteomes" id="UP000000702">
    <property type="component" value="Unassembled WGS sequence"/>
</dbReference>
<dbReference type="GO" id="GO:0043161">
    <property type="term" value="P:proteasome-mediated ubiquitin-dependent protein catabolic process"/>
    <property type="evidence" value="ECO:0007669"/>
    <property type="project" value="TreeGrafter"/>
</dbReference>
<dbReference type="GO" id="GO:0007030">
    <property type="term" value="P:Golgi organization"/>
    <property type="evidence" value="ECO:0007669"/>
    <property type="project" value="TreeGrafter"/>
</dbReference>
<dbReference type="SUPFAM" id="SSF102848">
    <property type="entry name" value="NSFL1 (p97 ATPase) cofactor p47, SEP domain"/>
    <property type="match status" value="1"/>
</dbReference>
<dbReference type="SMART" id="SM00553">
    <property type="entry name" value="SEP"/>
    <property type="match status" value="1"/>
</dbReference>
<dbReference type="VEuPathDB" id="TriTrypDB:TcIL3000_0_04810"/>
<dbReference type="InterPro" id="IPR029071">
    <property type="entry name" value="Ubiquitin-like_domsf"/>
</dbReference>
<dbReference type="Gene3D" id="3.30.420.210">
    <property type="entry name" value="SEP domain"/>
    <property type="match status" value="1"/>
</dbReference>
<dbReference type="Gene3D" id="3.10.20.90">
    <property type="entry name" value="Phosphatidylinositol 3-kinase Catalytic Subunit, Chain A, domain 1"/>
    <property type="match status" value="1"/>
</dbReference>
<dbReference type="InterPro" id="IPR012989">
    <property type="entry name" value="SEP_domain"/>
</dbReference>
<dbReference type="SUPFAM" id="SSF54236">
    <property type="entry name" value="Ubiquitin-like"/>
    <property type="match status" value="1"/>
</dbReference>
<feature type="compositionally biased region" description="Basic and acidic residues" evidence="1">
    <location>
        <begin position="1"/>
        <end position="17"/>
    </location>
</feature>
<dbReference type="GO" id="GO:0005829">
    <property type="term" value="C:cytosol"/>
    <property type="evidence" value="ECO:0007669"/>
    <property type="project" value="TreeGrafter"/>
</dbReference>
<dbReference type="InterPro" id="IPR036241">
    <property type="entry name" value="NSFL1C_SEP_dom_sf"/>
</dbReference>
<dbReference type="GO" id="GO:0061025">
    <property type="term" value="P:membrane fusion"/>
    <property type="evidence" value="ECO:0007669"/>
    <property type="project" value="TreeGrafter"/>
</dbReference>
<dbReference type="PANTHER" id="PTHR23333:SF20">
    <property type="entry name" value="NSFL1 COFACTOR P47"/>
    <property type="match status" value="1"/>
</dbReference>
<dbReference type="PANTHER" id="PTHR23333">
    <property type="entry name" value="UBX DOMAIN CONTAINING PROTEIN"/>
    <property type="match status" value="1"/>
</dbReference>
<dbReference type="Pfam" id="PF08059">
    <property type="entry name" value="SEP"/>
    <property type="match status" value="1"/>
</dbReference>
<proteinExistence type="predicted"/>
<protein>
    <submittedName>
        <fullName evidence="3">WGS project CAEQ00000000 data, annotated contig 183</fullName>
    </submittedName>
</protein>
<evidence type="ECO:0000313" key="3">
    <source>
        <dbReference type="EMBL" id="CCD13769.1"/>
    </source>
</evidence>
<dbReference type="GO" id="GO:0000045">
    <property type="term" value="P:autophagosome assembly"/>
    <property type="evidence" value="ECO:0007669"/>
    <property type="project" value="TreeGrafter"/>
</dbReference>
<reference evidence="3 4" key="2">
    <citation type="journal article" date="2012" name="Proc. Natl. Acad. Sci. U.S.A.">
        <title>Antigenic diversity is generated by distinct evolutionary mechanisms in African trypanosome species.</title>
        <authorList>
            <person name="Jackson A.P."/>
            <person name="Berry A."/>
            <person name="Aslett M."/>
            <person name="Allison H.C."/>
            <person name="Burton P."/>
            <person name="Vavrova-Anderson J."/>
            <person name="Brown R."/>
            <person name="Browne H."/>
            <person name="Corton N."/>
            <person name="Hauser H."/>
            <person name="Gamble J."/>
            <person name="Gilderthorp R."/>
            <person name="Marcello L."/>
            <person name="McQuillan J."/>
            <person name="Otto T.D."/>
            <person name="Quail M.A."/>
            <person name="Sanders M.J."/>
            <person name="van Tonder A."/>
            <person name="Ginger M.L."/>
            <person name="Field M.C."/>
            <person name="Barry J.D."/>
            <person name="Hertz-Fowler C."/>
            <person name="Berriman M."/>
        </authorList>
    </citation>
    <scope>NUCLEOTIDE SEQUENCE [LARGE SCALE GENOMIC DNA]</scope>
    <source>
        <strain evidence="3 4">IL3000</strain>
    </source>
</reference>
<reference evidence="4" key="1">
    <citation type="submission" date="2011-07" db="EMBL/GenBank/DDBJ databases">
        <title>Divergent evolution of antigenic variation in African trypanosomes.</title>
        <authorList>
            <person name="Jackson A.P."/>
            <person name="Berry A."/>
            <person name="Allison H.C."/>
            <person name="Burton P."/>
            <person name="Anderson J."/>
            <person name="Aslett M."/>
            <person name="Brown R."/>
            <person name="Corton N."/>
            <person name="Harris D."/>
            <person name="Hauser H."/>
            <person name="Gamble J."/>
            <person name="Gilderthorp R."/>
            <person name="McQuillan J."/>
            <person name="Quail M.A."/>
            <person name="Sanders M."/>
            <person name="Van Tonder A."/>
            <person name="Ginger M.L."/>
            <person name="Donelson J.E."/>
            <person name="Field M.C."/>
            <person name="Barry J.D."/>
            <person name="Berriman M."/>
            <person name="Hertz-Fowler C."/>
        </authorList>
    </citation>
    <scope>NUCLEOTIDE SEQUENCE [LARGE SCALE GENOMIC DNA]</scope>
    <source>
        <strain evidence="4">IL3000</strain>
    </source>
</reference>
<dbReference type="EMBL" id="CAEQ01001277">
    <property type="protein sequence ID" value="CCD13769.1"/>
    <property type="molecule type" value="Genomic_DNA"/>
</dbReference>
<sequence>MEEDKLDRKEDVPDPKDVSSFVGGGPSSGQEVTAVVDKDNVDRTIESLFERARVAVPGKDVSNVQAFYGYGRRIGHTSDTSLFISPVVREQRTVNIYVYRDGYIIDNGPLFDKQGKDSAEFFNTIAQGYIPGRLEAMYPETDISVRLTDYTDVDYKDARESFPGCGKRLDEHVSTSAVAQKARGGEKSTTGSVPVFQLHEGEETAKLAIVNLVGDRQVFTVNPKRHTVEDVYQVAAKFSQVRVGMFKLLIRDVPPRPLEGKCLTIAEAKIENCTLMVRGV</sequence>
<dbReference type="GO" id="GO:0031468">
    <property type="term" value="P:nuclear membrane reassembly"/>
    <property type="evidence" value="ECO:0007669"/>
    <property type="project" value="TreeGrafter"/>
</dbReference>
<dbReference type="AlphaFoldDB" id="F9W978"/>
<organism evidence="3 4">
    <name type="scientific">Trypanosoma congolense (strain IL3000)</name>
    <dbReference type="NCBI Taxonomy" id="1068625"/>
    <lineage>
        <taxon>Eukaryota</taxon>
        <taxon>Discoba</taxon>
        <taxon>Euglenozoa</taxon>
        <taxon>Kinetoplastea</taxon>
        <taxon>Metakinetoplastina</taxon>
        <taxon>Trypanosomatida</taxon>
        <taxon>Trypanosomatidae</taxon>
        <taxon>Trypanosoma</taxon>
        <taxon>Nannomonas</taxon>
    </lineage>
</organism>
<evidence type="ECO:0000313" key="4">
    <source>
        <dbReference type="Proteomes" id="UP000000702"/>
    </source>
</evidence>
<dbReference type="PROSITE" id="PS51399">
    <property type="entry name" value="SEP"/>
    <property type="match status" value="1"/>
</dbReference>
<feature type="domain" description="SEP" evidence="2">
    <location>
        <begin position="91"/>
        <end position="156"/>
    </location>
</feature>
<dbReference type="OMA" id="NKDHTDK"/>
<dbReference type="GO" id="GO:0043130">
    <property type="term" value="F:ubiquitin binding"/>
    <property type="evidence" value="ECO:0007669"/>
    <property type="project" value="TreeGrafter"/>
</dbReference>
<keyword evidence="4" id="KW-1185">Reference proteome</keyword>
<evidence type="ECO:0000256" key="1">
    <source>
        <dbReference type="SAM" id="MobiDB-lite"/>
    </source>
</evidence>